<dbReference type="PANTHER" id="PTHR30469">
    <property type="entry name" value="MULTIDRUG RESISTANCE PROTEIN MDTA"/>
    <property type="match status" value="1"/>
</dbReference>
<reference evidence="2 3" key="1">
    <citation type="submission" date="2020-08" db="EMBL/GenBank/DDBJ databases">
        <title>Genome sequence of Rhodobacteraceae bacterium Lw-13e.</title>
        <authorList>
            <person name="Poehlein A."/>
            <person name="Wolter L."/>
            <person name="Daniel R."/>
            <person name="Brinkhoff T."/>
        </authorList>
    </citation>
    <scope>NUCLEOTIDE SEQUENCE [LARGE SCALE GENOMIC DNA]</scope>
    <source>
        <strain evidence="2 3">Lw-13e</strain>
    </source>
</reference>
<organism evidence="2 3">
    <name type="scientific">Pseudooceanicola algae</name>
    <dbReference type="NCBI Taxonomy" id="1537215"/>
    <lineage>
        <taxon>Bacteria</taxon>
        <taxon>Pseudomonadati</taxon>
        <taxon>Pseudomonadota</taxon>
        <taxon>Alphaproteobacteria</taxon>
        <taxon>Rhodobacterales</taxon>
        <taxon>Paracoccaceae</taxon>
        <taxon>Pseudooceanicola</taxon>
    </lineage>
</organism>
<gene>
    <name evidence="2" type="ORF">PSAL_035110</name>
</gene>
<dbReference type="Proteomes" id="UP000283786">
    <property type="component" value="Chromosome"/>
</dbReference>
<proteinExistence type="predicted"/>
<evidence type="ECO:0008006" key="4">
    <source>
        <dbReference type="Google" id="ProtNLM"/>
    </source>
</evidence>
<keyword evidence="3" id="KW-1185">Reference proteome</keyword>
<dbReference type="GO" id="GO:0015562">
    <property type="term" value="F:efflux transmembrane transporter activity"/>
    <property type="evidence" value="ECO:0007669"/>
    <property type="project" value="TreeGrafter"/>
</dbReference>
<name>A0A7T1BXG8_9RHOB</name>
<protein>
    <recommendedName>
        <fullName evidence="4">HlyD family secretion protein</fullName>
    </recommendedName>
</protein>
<dbReference type="KEGG" id="palw:PSAL_035110"/>
<evidence type="ECO:0000313" key="3">
    <source>
        <dbReference type="Proteomes" id="UP000283786"/>
    </source>
</evidence>
<dbReference type="EMBL" id="CP060436">
    <property type="protein sequence ID" value="QPM92247.1"/>
    <property type="molecule type" value="Genomic_DNA"/>
</dbReference>
<evidence type="ECO:0000256" key="1">
    <source>
        <dbReference type="SAM" id="MobiDB-lite"/>
    </source>
</evidence>
<dbReference type="AlphaFoldDB" id="A0A7T1BXG8"/>
<evidence type="ECO:0000313" key="2">
    <source>
        <dbReference type="EMBL" id="QPM92247.1"/>
    </source>
</evidence>
<feature type="region of interest" description="Disordered" evidence="1">
    <location>
        <begin position="240"/>
        <end position="303"/>
    </location>
</feature>
<dbReference type="GO" id="GO:1990281">
    <property type="term" value="C:efflux pump complex"/>
    <property type="evidence" value="ECO:0007669"/>
    <property type="project" value="TreeGrafter"/>
</dbReference>
<accession>A0A7T1BXG8</accession>
<sequence length="348" mass="36512">MQTDADTAHLSLLTAQQTLAASRSALADLEAEEDQLGLDIDDAGRATRTAARALADLTITAGLSGTYHGTVPVIGDALSNGEELGTITDLDALEVRLDLTAREIARVSAVGGLMPLKVSLSTPGTPRQYEAQLHHVSLTASDDIGTARQVVAWLEPGACPCPLPGEFVLANIQEPALRDVTLLPASAVTLADEVLVPDADNRLQTRKVERLRAMGDFIAVAPVDFDYVVQRSPQIGAGLVISPQWPEGDAGAPPEADDTTTDAHRPASPTAPARAGNPEREPGQPRAGPAGGPGGGPAVTLAPERRAALIARIKASDTMPERQRDRALQVLAQDSVPEAFLQRLETQD</sequence>